<keyword evidence="2 4" id="KW-0560">Oxidoreductase</keyword>
<dbReference type="Pfam" id="PF00171">
    <property type="entry name" value="Aldedh"/>
    <property type="match status" value="1"/>
</dbReference>
<dbReference type="RefSeq" id="WP_235294597.1">
    <property type="nucleotide sequence ID" value="NZ_BSOH01000001.1"/>
</dbReference>
<dbReference type="Gene3D" id="3.40.605.10">
    <property type="entry name" value="Aldehyde Dehydrogenase, Chain A, domain 1"/>
    <property type="match status" value="1"/>
</dbReference>
<dbReference type="InterPro" id="IPR029510">
    <property type="entry name" value="Ald_DH_CS_GLU"/>
</dbReference>
<dbReference type="InterPro" id="IPR016161">
    <property type="entry name" value="Ald_DH/histidinol_DH"/>
</dbReference>
<evidence type="ECO:0000256" key="1">
    <source>
        <dbReference type="ARBA" id="ARBA00009986"/>
    </source>
</evidence>
<gene>
    <name evidence="6" type="ORF">GCM10007940_04400</name>
</gene>
<keyword evidence="7" id="KW-1185">Reference proteome</keyword>
<reference evidence="6" key="1">
    <citation type="journal article" date="2014" name="Int. J. Syst. Evol. Microbiol.">
        <title>Complete genome sequence of Corynebacterium casei LMG S-19264T (=DSM 44701T), isolated from a smear-ripened cheese.</title>
        <authorList>
            <consortium name="US DOE Joint Genome Institute (JGI-PGF)"/>
            <person name="Walter F."/>
            <person name="Albersmeier A."/>
            <person name="Kalinowski J."/>
            <person name="Ruckert C."/>
        </authorList>
    </citation>
    <scope>NUCLEOTIDE SEQUENCE</scope>
    <source>
        <strain evidence="6">NBRC 108769</strain>
    </source>
</reference>
<dbReference type="PROSITE" id="PS00070">
    <property type="entry name" value="ALDEHYDE_DEHYDR_CYS"/>
    <property type="match status" value="1"/>
</dbReference>
<proteinExistence type="inferred from homology"/>
<dbReference type="InterPro" id="IPR016163">
    <property type="entry name" value="Ald_DH_C"/>
</dbReference>
<name>A0AA37WE45_9BACT</name>
<comment type="similarity">
    <text evidence="1 4">Belongs to the aldehyde dehydrogenase family.</text>
</comment>
<dbReference type="FunFam" id="3.40.309.10:FF:000009">
    <property type="entry name" value="Aldehyde dehydrogenase A"/>
    <property type="match status" value="1"/>
</dbReference>
<dbReference type="GO" id="GO:0016620">
    <property type="term" value="F:oxidoreductase activity, acting on the aldehyde or oxo group of donors, NAD or NADP as acceptor"/>
    <property type="evidence" value="ECO:0007669"/>
    <property type="project" value="InterPro"/>
</dbReference>
<dbReference type="InterPro" id="IPR016162">
    <property type="entry name" value="Ald_DH_N"/>
</dbReference>
<feature type="domain" description="Aldehyde dehydrogenase" evidence="5">
    <location>
        <begin position="3"/>
        <end position="446"/>
    </location>
</feature>
<evidence type="ECO:0000313" key="7">
    <source>
        <dbReference type="Proteomes" id="UP001156666"/>
    </source>
</evidence>
<dbReference type="CDD" id="cd07102">
    <property type="entry name" value="ALDH_EDX86601"/>
    <property type="match status" value="1"/>
</dbReference>
<dbReference type="SUPFAM" id="SSF53720">
    <property type="entry name" value="ALDH-like"/>
    <property type="match status" value="1"/>
</dbReference>
<dbReference type="Gene3D" id="3.40.309.10">
    <property type="entry name" value="Aldehyde Dehydrogenase, Chain A, domain 2"/>
    <property type="match status" value="1"/>
</dbReference>
<comment type="caution">
    <text evidence="6">The sequence shown here is derived from an EMBL/GenBank/DDBJ whole genome shotgun (WGS) entry which is preliminary data.</text>
</comment>
<dbReference type="Proteomes" id="UP001156666">
    <property type="component" value="Unassembled WGS sequence"/>
</dbReference>
<dbReference type="InterPro" id="IPR016160">
    <property type="entry name" value="Ald_DH_CS_CYS"/>
</dbReference>
<dbReference type="InterPro" id="IPR015590">
    <property type="entry name" value="Aldehyde_DH_dom"/>
</dbReference>
<protein>
    <submittedName>
        <fullName evidence="6">Aldehyde dehydrogenase</fullName>
    </submittedName>
</protein>
<feature type="active site" evidence="3">
    <location>
        <position position="228"/>
    </location>
</feature>
<evidence type="ECO:0000256" key="2">
    <source>
        <dbReference type="ARBA" id="ARBA00023002"/>
    </source>
</evidence>
<reference evidence="6" key="2">
    <citation type="submission" date="2023-01" db="EMBL/GenBank/DDBJ databases">
        <title>Draft genome sequence of Portibacter lacus strain NBRC 108769.</title>
        <authorList>
            <person name="Sun Q."/>
            <person name="Mori K."/>
        </authorList>
    </citation>
    <scope>NUCLEOTIDE SEQUENCE</scope>
    <source>
        <strain evidence="6">NBRC 108769</strain>
    </source>
</reference>
<sequence length="455" mass="50820">MKKKFQVISPIDQTVYIEREYASSEAIENALSEAHSAQKEWRKLTIKKRAEYCLKAVEYLVANADELGKEITMQMGRPIRYTPNEIKGGVKERAEYMISIAEQSLADVNLDDHRYIKRVPHGIVLVLAPWNYPYLTSVNSIIPALMSGNVVVLKHSDQTPLTAERYAEAFEHAGLPSGVFQFLHTNHDQIAQIIKDERINYVAFTGSVEGGNAIQNSLSDRFVNAGLELGGKDPAYVRSDADVDHAVENLVDGAFFNSGQSCCGIERIYVAEEVYDEFIEKFGKMTKTYILGDPMDPETQLGPLVKTRAAEYVEQQIIEAVEKGAKKLVNIKAERQLPYLFPEVLVDVTHDMDIMKKESFGPVVGIMKVGSDDEAIRLMNDSEYGLTASIWTKDIGAARDLGEQLETGTVFMNRCDYLDPQLAWTGVKNSGKGCTLSSVGYEGLTRPQSFHLREL</sequence>
<evidence type="ECO:0000256" key="4">
    <source>
        <dbReference type="RuleBase" id="RU003345"/>
    </source>
</evidence>
<dbReference type="EMBL" id="BSOH01000001">
    <property type="protein sequence ID" value="GLR15825.1"/>
    <property type="molecule type" value="Genomic_DNA"/>
</dbReference>
<accession>A0AA37WE45</accession>
<organism evidence="6 7">
    <name type="scientific">Portibacter lacus</name>
    <dbReference type="NCBI Taxonomy" id="1099794"/>
    <lineage>
        <taxon>Bacteria</taxon>
        <taxon>Pseudomonadati</taxon>
        <taxon>Bacteroidota</taxon>
        <taxon>Saprospiria</taxon>
        <taxon>Saprospirales</taxon>
        <taxon>Haliscomenobacteraceae</taxon>
        <taxon>Portibacter</taxon>
    </lineage>
</organism>
<dbReference type="PROSITE" id="PS00687">
    <property type="entry name" value="ALDEHYDE_DEHYDR_GLU"/>
    <property type="match status" value="1"/>
</dbReference>
<evidence type="ECO:0000256" key="3">
    <source>
        <dbReference type="PROSITE-ProRule" id="PRU10007"/>
    </source>
</evidence>
<evidence type="ECO:0000313" key="6">
    <source>
        <dbReference type="EMBL" id="GLR15825.1"/>
    </source>
</evidence>
<evidence type="ECO:0000259" key="5">
    <source>
        <dbReference type="Pfam" id="PF00171"/>
    </source>
</evidence>
<dbReference type="AlphaFoldDB" id="A0AA37WE45"/>
<dbReference type="PANTHER" id="PTHR11699">
    <property type="entry name" value="ALDEHYDE DEHYDROGENASE-RELATED"/>
    <property type="match status" value="1"/>
</dbReference>